<dbReference type="AlphaFoldDB" id="A0A0P4W3S7"/>
<organism evidence="4">
    <name type="scientific">Scylla olivacea</name>
    <name type="common">Orange mud crab</name>
    <name type="synonym">Cancer olivacea</name>
    <dbReference type="NCBI Taxonomy" id="85551"/>
    <lineage>
        <taxon>Eukaryota</taxon>
        <taxon>Metazoa</taxon>
        <taxon>Ecdysozoa</taxon>
        <taxon>Arthropoda</taxon>
        <taxon>Crustacea</taxon>
        <taxon>Multicrustacea</taxon>
        <taxon>Malacostraca</taxon>
        <taxon>Eumalacostraca</taxon>
        <taxon>Eucarida</taxon>
        <taxon>Decapoda</taxon>
        <taxon>Pleocyemata</taxon>
        <taxon>Brachyura</taxon>
        <taxon>Eubrachyura</taxon>
        <taxon>Portunoidea</taxon>
        <taxon>Portunidae</taxon>
        <taxon>Portuninae</taxon>
        <taxon>Scylla</taxon>
    </lineage>
</organism>
<dbReference type="Gene3D" id="2.130.10.10">
    <property type="entry name" value="YVTN repeat-like/Quinoprotein amine dehydrogenase"/>
    <property type="match status" value="2"/>
</dbReference>
<dbReference type="GO" id="GO:0005783">
    <property type="term" value="C:endoplasmic reticulum"/>
    <property type="evidence" value="ECO:0007669"/>
    <property type="project" value="TreeGrafter"/>
</dbReference>
<proteinExistence type="predicted"/>
<feature type="repeat" description="WD" evidence="1">
    <location>
        <begin position="287"/>
        <end position="319"/>
    </location>
</feature>
<feature type="compositionally biased region" description="Basic and acidic residues" evidence="2">
    <location>
        <begin position="39"/>
        <end position="53"/>
    </location>
</feature>
<dbReference type="InterPro" id="IPR015943">
    <property type="entry name" value="WD40/YVTN_repeat-like_dom_sf"/>
</dbReference>
<keyword evidence="3" id="KW-1133">Transmembrane helix</keyword>
<dbReference type="EMBL" id="GDRN01094448">
    <property type="protein sequence ID" value="JAI59715.1"/>
    <property type="molecule type" value="Transcribed_RNA"/>
</dbReference>
<dbReference type="GO" id="GO:0030968">
    <property type="term" value="P:endoplasmic reticulum unfolded protein response"/>
    <property type="evidence" value="ECO:0007669"/>
    <property type="project" value="TreeGrafter"/>
</dbReference>
<keyword evidence="3" id="KW-0472">Membrane</keyword>
<evidence type="ECO:0000313" key="4">
    <source>
        <dbReference type="EMBL" id="JAI59715.1"/>
    </source>
</evidence>
<evidence type="ECO:0000256" key="3">
    <source>
        <dbReference type="SAM" id="Phobius"/>
    </source>
</evidence>
<feature type="region of interest" description="Disordered" evidence="2">
    <location>
        <begin position="39"/>
        <end position="85"/>
    </location>
</feature>
<feature type="compositionally biased region" description="Low complexity" evidence="2">
    <location>
        <begin position="55"/>
        <end position="64"/>
    </location>
</feature>
<dbReference type="SUPFAM" id="SSF50978">
    <property type="entry name" value="WD40 repeat-like"/>
    <property type="match status" value="1"/>
</dbReference>
<dbReference type="Pfam" id="PF00400">
    <property type="entry name" value="WD40"/>
    <property type="match status" value="2"/>
</dbReference>
<reference evidence="4" key="1">
    <citation type="submission" date="2015-09" db="EMBL/GenBank/DDBJ databases">
        <title>Scylla olivacea transcriptome.</title>
        <authorList>
            <person name="Ikhwanuddin M."/>
        </authorList>
    </citation>
    <scope>NUCLEOTIDE SEQUENCE</scope>
</reference>
<dbReference type="PANTHER" id="PTHR44321">
    <property type="entry name" value="TRANSDUCIN BETA-LIKE PROTEIN 2"/>
    <property type="match status" value="1"/>
</dbReference>
<evidence type="ECO:0000256" key="1">
    <source>
        <dbReference type="PROSITE-ProRule" id="PRU00221"/>
    </source>
</evidence>
<sequence>MAGESTHAAPLPTMFFISLVIAATVIVLLWLIKRAKDQGNDTREKGAQKKKQAESSTSKQITSKGGKKKQKQEQQQTAAWRKPNTVQFTHPELLTNLKGHTGALTSGAFSSTGKHFITAADDRTVQIWTTKDFNHKEHKSIRGNIEFDFATKVCWSPDGKAVIIHKSAGNTIEVYKLTKRPDGSPGSPQVSMTFPQHDREADVIALDVAVTGKFIMSCNNKNQLIIWSLRGEVMEMVDTRHGDTYSATLSPCGRFVATTGFTPDVKVWEVKFGKTGNFEGIKRAFDLTGHKAGIYSCSINSDSTRMVSVSKDGTWRLFDTNIEYQKGQLVYLLKSGPYDKKQVPALIRLSPDGRTIVIASAASLTFFSAITGEVLNTIADIYAGNIVDLLFDPESKLLLTLGDRHVRVFHNVAGYHATIQDLEQSHRKATSAAMRDRINQQVREAKKALEMIQKVTRVKTK</sequence>
<feature type="repeat" description="WD" evidence="1">
    <location>
        <begin position="97"/>
        <end position="128"/>
    </location>
</feature>
<dbReference type="SMART" id="SM00320">
    <property type="entry name" value="WD40"/>
    <property type="match status" value="6"/>
</dbReference>
<dbReference type="InterPro" id="IPR001680">
    <property type="entry name" value="WD40_rpt"/>
</dbReference>
<accession>A0A0P4W3S7</accession>
<name>A0A0P4W3S7_SCYOL</name>
<feature type="transmembrane region" description="Helical" evidence="3">
    <location>
        <begin position="12"/>
        <end position="32"/>
    </location>
</feature>
<dbReference type="InterPro" id="IPR036322">
    <property type="entry name" value="WD40_repeat_dom_sf"/>
</dbReference>
<protein>
    <submittedName>
        <fullName evidence="4">Uncharacterized protein</fullName>
    </submittedName>
</protein>
<dbReference type="PROSITE" id="PS50082">
    <property type="entry name" value="WD_REPEATS_2"/>
    <property type="match status" value="2"/>
</dbReference>
<dbReference type="PROSITE" id="PS50294">
    <property type="entry name" value="WD_REPEATS_REGION"/>
    <property type="match status" value="1"/>
</dbReference>
<dbReference type="InterPro" id="IPR042410">
    <property type="entry name" value="WBSCR13"/>
</dbReference>
<dbReference type="PANTHER" id="PTHR44321:SF1">
    <property type="entry name" value="TRANSDUCIN BETA-LIKE PROTEIN 2"/>
    <property type="match status" value="1"/>
</dbReference>
<keyword evidence="1" id="KW-0853">WD repeat</keyword>
<keyword evidence="3" id="KW-0812">Transmembrane</keyword>
<evidence type="ECO:0000256" key="2">
    <source>
        <dbReference type="SAM" id="MobiDB-lite"/>
    </source>
</evidence>